<reference evidence="2" key="1">
    <citation type="submission" date="2018-12" db="EMBL/GenBank/DDBJ databases">
        <authorList>
            <person name="Will S."/>
            <person name="Neumann-Schaal M."/>
            <person name="Henke P."/>
        </authorList>
    </citation>
    <scope>NUCLEOTIDE SEQUENCE</scope>
    <source>
        <strain evidence="2">PCC 7102</strain>
    </source>
</reference>
<evidence type="ECO:0000313" key="3">
    <source>
        <dbReference type="Proteomes" id="UP000271624"/>
    </source>
</evidence>
<reference evidence="2" key="2">
    <citation type="journal article" date="2019" name="Genome Biol. Evol.">
        <title>Day and night: Metabolic profiles and evolutionary relationships of six axenic non-marine cyanobacteria.</title>
        <authorList>
            <person name="Will S.E."/>
            <person name="Henke P."/>
            <person name="Boedeker C."/>
            <person name="Huang S."/>
            <person name="Brinkmann H."/>
            <person name="Rohde M."/>
            <person name="Jarek M."/>
            <person name="Friedl T."/>
            <person name="Seufert S."/>
            <person name="Schumacher M."/>
            <person name="Overmann J."/>
            <person name="Neumann-Schaal M."/>
            <person name="Petersen J."/>
        </authorList>
    </citation>
    <scope>NUCLEOTIDE SEQUENCE [LARGE SCALE GENOMIC DNA]</scope>
    <source>
        <strain evidence="2">PCC 7102</strain>
    </source>
</reference>
<keyword evidence="1" id="KW-0472">Membrane</keyword>
<feature type="transmembrane region" description="Helical" evidence="1">
    <location>
        <begin position="163"/>
        <end position="184"/>
    </location>
</feature>
<evidence type="ECO:0000256" key="1">
    <source>
        <dbReference type="SAM" id="Phobius"/>
    </source>
</evidence>
<proteinExistence type="predicted"/>
<dbReference type="EMBL" id="RSCL01000016">
    <property type="protein sequence ID" value="RUT02603.1"/>
    <property type="molecule type" value="Genomic_DNA"/>
</dbReference>
<keyword evidence="3" id="KW-1185">Reference proteome</keyword>
<accession>A0A433V950</accession>
<protein>
    <submittedName>
        <fullName evidence="2">Uncharacterized protein</fullName>
    </submittedName>
</protein>
<dbReference type="AlphaFoldDB" id="A0A433V950"/>
<dbReference type="Proteomes" id="UP000271624">
    <property type="component" value="Unassembled WGS sequence"/>
</dbReference>
<keyword evidence="1" id="KW-1133">Transmembrane helix</keyword>
<name>A0A433V950_9CYAN</name>
<organism evidence="2 3">
    <name type="scientific">Dulcicalothrix desertica PCC 7102</name>
    <dbReference type="NCBI Taxonomy" id="232991"/>
    <lineage>
        <taxon>Bacteria</taxon>
        <taxon>Bacillati</taxon>
        <taxon>Cyanobacteriota</taxon>
        <taxon>Cyanophyceae</taxon>
        <taxon>Nostocales</taxon>
        <taxon>Calotrichaceae</taxon>
        <taxon>Dulcicalothrix</taxon>
    </lineage>
</organism>
<keyword evidence="1" id="KW-0812">Transmembrane</keyword>
<evidence type="ECO:0000313" key="2">
    <source>
        <dbReference type="EMBL" id="RUT02603.1"/>
    </source>
</evidence>
<sequence length="313" mass="35279">MVMVDRINDIFWQAQQGSVAAIIQLLNQKLSSSGVRTRAMFADGVLQLLCEARSEDKLEKSTLVGTIRQILESIAPRNIYRININTRIVREQQLLWLEEVSRKEGDNELLWSEEFTLEKPNAFQQFIKDLQERKPEPVKISLPKTPQSSSIVIVKKTKHKNAAWGWFFLGISICTLFGIAGLALSSLLGDKVKLPTLASDSKAVLPITKTVESPIINESKKQQSQEAVNESNAKLTEDYFVSAVRIANETTINGKKARNSTQWLEIAASWQRASDLMAKVAPSHSRHKEAQIRTKLYRQYSEAAQKEAEKNNS</sequence>
<gene>
    <name evidence="2" type="ORF">DSM106972_060810</name>
</gene>
<comment type="caution">
    <text evidence="2">The sequence shown here is derived from an EMBL/GenBank/DDBJ whole genome shotgun (WGS) entry which is preliminary data.</text>
</comment>